<dbReference type="EMBL" id="BARW01028984">
    <property type="protein sequence ID" value="GAJ04517.1"/>
    <property type="molecule type" value="Genomic_DNA"/>
</dbReference>
<sequence>PWSGAEKRVPTYGEGIKREVGSGDGANYIGYV</sequence>
<dbReference type="AlphaFoldDB" id="X1ULS0"/>
<name>X1ULS0_9ZZZZ</name>
<reference evidence="1" key="1">
    <citation type="journal article" date="2014" name="Front. Microbiol.">
        <title>High frequency of phylogenetically diverse reductive dehalogenase-homologous genes in deep subseafloor sedimentary metagenomes.</title>
        <authorList>
            <person name="Kawai M."/>
            <person name="Futagami T."/>
            <person name="Toyoda A."/>
            <person name="Takaki Y."/>
            <person name="Nishi S."/>
            <person name="Hori S."/>
            <person name="Arai W."/>
            <person name="Tsubouchi T."/>
            <person name="Morono Y."/>
            <person name="Uchiyama I."/>
            <person name="Ito T."/>
            <person name="Fujiyama A."/>
            <person name="Inagaki F."/>
            <person name="Takami H."/>
        </authorList>
    </citation>
    <scope>NUCLEOTIDE SEQUENCE</scope>
    <source>
        <strain evidence="1">Expedition CK06-06</strain>
    </source>
</reference>
<feature type="non-terminal residue" evidence="1">
    <location>
        <position position="1"/>
    </location>
</feature>
<proteinExistence type="predicted"/>
<comment type="caution">
    <text evidence="1">The sequence shown here is derived from an EMBL/GenBank/DDBJ whole genome shotgun (WGS) entry which is preliminary data.</text>
</comment>
<protein>
    <submittedName>
        <fullName evidence="1">Uncharacterized protein</fullName>
    </submittedName>
</protein>
<evidence type="ECO:0000313" key="1">
    <source>
        <dbReference type="EMBL" id="GAJ04517.1"/>
    </source>
</evidence>
<accession>X1ULS0</accession>
<organism evidence="1">
    <name type="scientific">marine sediment metagenome</name>
    <dbReference type="NCBI Taxonomy" id="412755"/>
    <lineage>
        <taxon>unclassified sequences</taxon>
        <taxon>metagenomes</taxon>
        <taxon>ecological metagenomes</taxon>
    </lineage>
</organism>
<gene>
    <name evidence="1" type="ORF">S12H4_46668</name>
</gene>